<dbReference type="SUPFAM" id="SSF52540">
    <property type="entry name" value="P-loop containing nucleoside triphosphate hydrolases"/>
    <property type="match status" value="1"/>
</dbReference>
<feature type="coiled-coil region" evidence="6">
    <location>
        <begin position="1"/>
        <end position="73"/>
    </location>
</feature>
<comment type="subcellular location">
    <subcellularLocation>
        <location evidence="1">Nucleus</location>
    </subcellularLocation>
</comment>
<evidence type="ECO:0000256" key="6">
    <source>
        <dbReference type="SAM" id="Coils"/>
    </source>
</evidence>
<dbReference type="GO" id="GO:0003677">
    <property type="term" value="F:DNA binding"/>
    <property type="evidence" value="ECO:0007669"/>
    <property type="project" value="TreeGrafter"/>
</dbReference>
<keyword evidence="5" id="KW-0131">Cell cycle</keyword>
<dbReference type="GO" id="GO:0005634">
    <property type="term" value="C:nucleus"/>
    <property type="evidence" value="ECO:0007669"/>
    <property type="project" value="UniProtKB-SubCell"/>
</dbReference>
<keyword evidence="6" id="KW-0175">Coiled coil</keyword>
<dbReference type="Gene3D" id="3.40.50.300">
    <property type="entry name" value="P-loop containing nucleotide triphosphate hydrolases"/>
    <property type="match status" value="1"/>
</dbReference>
<evidence type="ECO:0000256" key="4">
    <source>
        <dbReference type="ARBA" id="ARBA00023242"/>
    </source>
</evidence>
<evidence type="ECO:0000256" key="2">
    <source>
        <dbReference type="ARBA" id="ARBA00022618"/>
    </source>
</evidence>
<keyword evidence="4" id="KW-0539">Nucleus</keyword>
<accession>A0A1D3CZ83</accession>
<evidence type="ECO:0000313" key="9">
    <source>
        <dbReference type="Proteomes" id="UP000095192"/>
    </source>
</evidence>
<dbReference type="Pfam" id="PF02463">
    <property type="entry name" value="SMC_N"/>
    <property type="match status" value="1"/>
</dbReference>
<evidence type="ECO:0000256" key="5">
    <source>
        <dbReference type="ARBA" id="ARBA00023306"/>
    </source>
</evidence>
<evidence type="ECO:0000256" key="1">
    <source>
        <dbReference type="ARBA" id="ARBA00004123"/>
    </source>
</evidence>
<dbReference type="Proteomes" id="UP000095192">
    <property type="component" value="Unassembled WGS sequence"/>
</dbReference>
<comment type="caution">
    <text evidence="8">The sequence shown here is derived from an EMBL/GenBank/DDBJ whole genome shotgun (WGS) entry which is preliminary data.</text>
</comment>
<dbReference type="InParanoid" id="A0A1D3CZ83"/>
<organism evidence="8 9">
    <name type="scientific">Cyclospora cayetanensis</name>
    <dbReference type="NCBI Taxonomy" id="88456"/>
    <lineage>
        <taxon>Eukaryota</taxon>
        <taxon>Sar</taxon>
        <taxon>Alveolata</taxon>
        <taxon>Apicomplexa</taxon>
        <taxon>Conoidasida</taxon>
        <taxon>Coccidia</taxon>
        <taxon>Eucoccidiorida</taxon>
        <taxon>Eimeriorina</taxon>
        <taxon>Eimeriidae</taxon>
        <taxon>Cyclospora</taxon>
    </lineage>
</organism>
<feature type="domain" description="RecF/RecN/SMC N-terminal" evidence="7">
    <location>
        <begin position="84"/>
        <end position="415"/>
    </location>
</feature>
<dbReference type="InterPro" id="IPR027417">
    <property type="entry name" value="P-loop_NTPase"/>
</dbReference>
<dbReference type="GO" id="GO:0008278">
    <property type="term" value="C:cohesin complex"/>
    <property type="evidence" value="ECO:0007669"/>
    <property type="project" value="TreeGrafter"/>
</dbReference>
<dbReference type="EMBL" id="JROU02001431">
    <property type="protein sequence ID" value="OEH76512.1"/>
    <property type="molecule type" value="Genomic_DNA"/>
</dbReference>
<proteinExistence type="predicted"/>
<name>A0A1D3CZ83_9EIME</name>
<sequence>MARLSKELKLSQAELRDLLLEREQQQQQRSLAAKLHVQQLRLEAELKDCRNRLQDATETAEAAGAELKQQNLRRSCKAPTLERLAPVVRGSWSDVQQFLSASEASHQPDSFSSLSAFFSMDWNALPSNLRQVDQKLEEVKTQLQQQEEAQQSQRLAATQAEDDLKALRINRKNAFMRCFLHCQKVLTLIFAHLSAGGPLQDQQELHQESSNNLLMLQDDSMEPWQQQQPPHQRHQFDCVVGQAFLDLESSTALARDEEPFNWLAWRRLLALFSLLAAQQHHPAAVESLRSCYPYSSCMPVTTDCVFSGVLMVCKYPTKRFMEFGQLSGGEQHLADTECHAACPGDLPVDWGSRATHVARVPFLLLDEVDAHLDRTRLGRLAALIREISGNNKIQSVFVTHKEKLFTAADLLIGVVGDAARAESRCFLFDIRPYRQREQPCPFDRSDVPHPQTVSS</sequence>
<dbReference type="PANTHER" id="PTHR18937:SF12">
    <property type="entry name" value="STRUCTURAL MAINTENANCE OF CHROMOSOMES PROTEIN"/>
    <property type="match status" value="1"/>
</dbReference>
<evidence type="ECO:0000256" key="3">
    <source>
        <dbReference type="ARBA" id="ARBA00022776"/>
    </source>
</evidence>
<keyword evidence="9" id="KW-1185">Reference proteome</keyword>
<feature type="coiled-coil region" evidence="6">
    <location>
        <begin position="129"/>
        <end position="156"/>
    </location>
</feature>
<dbReference type="VEuPathDB" id="ToxoDB:cyc_04031"/>
<evidence type="ECO:0000313" key="8">
    <source>
        <dbReference type="EMBL" id="OEH76512.1"/>
    </source>
</evidence>
<dbReference type="AlphaFoldDB" id="A0A1D3CZ83"/>
<dbReference type="GO" id="GO:0051301">
    <property type="term" value="P:cell division"/>
    <property type="evidence" value="ECO:0007669"/>
    <property type="project" value="UniProtKB-KW"/>
</dbReference>
<gene>
    <name evidence="8" type="ORF">cyc_04031</name>
</gene>
<keyword evidence="2" id="KW-0132">Cell division</keyword>
<keyword evidence="3" id="KW-0498">Mitosis</keyword>
<dbReference type="GO" id="GO:0007062">
    <property type="term" value="P:sister chromatid cohesion"/>
    <property type="evidence" value="ECO:0007669"/>
    <property type="project" value="TreeGrafter"/>
</dbReference>
<dbReference type="InterPro" id="IPR003395">
    <property type="entry name" value="RecF/RecN/SMC_N"/>
</dbReference>
<reference evidence="8 9" key="1">
    <citation type="journal article" date="2016" name="BMC Genomics">
        <title>Comparative genomics reveals Cyclospora cayetanensis possesses coccidia-like metabolism and invasion components but unique surface antigens.</title>
        <authorList>
            <person name="Liu S."/>
            <person name="Wang L."/>
            <person name="Zheng H."/>
            <person name="Xu Z."/>
            <person name="Roellig D.M."/>
            <person name="Li N."/>
            <person name="Frace M.A."/>
            <person name="Tang K."/>
            <person name="Arrowood M.J."/>
            <person name="Moss D.M."/>
            <person name="Zhang L."/>
            <person name="Feng Y."/>
            <person name="Xiao L."/>
        </authorList>
    </citation>
    <scope>NUCLEOTIDE SEQUENCE [LARGE SCALE GENOMIC DNA]</scope>
    <source>
        <strain evidence="8 9">CHN_HEN01</strain>
    </source>
</reference>
<evidence type="ECO:0000259" key="7">
    <source>
        <dbReference type="Pfam" id="PF02463"/>
    </source>
</evidence>
<dbReference type="PANTHER" id="PTHR18937">
    <property type="entry name" value="STRUCTURAL MAINTENANCE OF CHROMOSOMES SMC FAMILY MEMBER"/>
    <property type="match status" value="1"/>
</dbReference>
<protein>
    <submittedName>
        <fullName evidence="8">Chromosome segregation protein</fullName>
    </submittedName>
</protein>